<accession>A0A1A9ZIL6</accession>
<feature type="signal peptide" evidence="1">
    <location>
        <begin position="1"/>
        <end position="20"/>
    </location>
</feature>
<dbReference type="AlphaFoldDB" id="A0A1A9ZIL6"/>
<reference evidence="3" key="1">
    <citation type="submission" date="2014-03" db="EMBL/GenBank/DDBJ databases">
        <authorList>
            <person name="Aksoy S."/>
            <person name="Warren W."/>
            <person name="Wilson R.K."/>
        </authorList>
    </citation>
    <scope>NUCLEOTIDE SEQUENCE [LARGE SCALE GENOMIC DNA]</scope>
    <source>
        <strain evidence="3">IAEA</strain>
    </source>
</reference>
<feature type="chain" id="PRO_5008402948" evidence="1">
    <location>
        <begin position="21"/>
        <end position="224"/>
    </location>
</feature>
<evidence type="ECO:0000313" key="2">
    <source>
        <dbReference type="EnsemblMetazoa" id="GPAI015766-PA"/>
    </source>
</evidence>
<evidence type="ECO:0000313" key="3">
    <source>
        <dbReference type="Proteomes" id="UP000092445"/>
    </source>
</evidence>
<dbReference type="VEuPathDB" id="VectorBase:GPAI015766"/>
<dbReference type="Proteomes" id="UP000092445">
    <property type="component" value="Unassembled WGS sequence"/>
</dbReference>
<sequence>MNNVYATVCVVTIIANTAVAISNSNCFRPYYTIFRAHMCVSQERQVTCSAPKTENASNGYLKVPVSVSLFISFSQSFKKRKSDLGYLELSPANAKPTKGVIRAEDYRNVSESCTTKLFPFFKGKKMFGGTALLCKKENFGGLLASIELQTIIRVRFFEEQAGVTSTATKSISLSEHCQEELFDLLSTPNDILMIKTATLIRTTLTVRVDTGLFHQLRPRDFSYH</sequence>
<protein>
    <submittedName>
        <fullName evidence="2">Uncharacterized protein</fullName>
    </submittedName>
</protein>
<keyword evidence="1" id="KW-0732">Signal</keyword>
<dbReference type="EnsemblMetazoa" id="GPAI015766-RA">
    <property type="protein sequence ID" value="GPAI015766-PA"/>
    <property type="gene ID" value="GPAI015766"/>
</dbReference>
<evidence type="ECO:0000256" key="1">
    <source>
        <dbReference type="SAM" id="SignalP"/>
    </source>
</evidence>
<organism evidence="2 3">
    <name type="scientific">Glossina pallidipes</name>
    <name type="common">Tsetse fly</name>
    <dbReference type="NCBI Taxonomy" id="7398"/>
    <lineage>
        <taxon>Eukaryota</taxon>
        <taxon>Metazoa</taxon>
        <taxon>Ecdysozoa</taxon>
        <taxon>Arthropoda</taxon>
        <taxon>Hexapoda</taxon>
        <taxon>Insecta</taxon>
        <taxon>Pterygota</taxon>
        <taxon>Neoptera</taxon>
        <taxon>Endopterygota</taxon>
        <taxon>Diptera</taxon>
        <taxon>Brachycera</taxon>
        <taxon>Muscomorpha</taxon>
        <taxon>Hippoboscoidea</taxon>
        <taxon>Glossinidae</taxon>
        <taxon>Glossina</taxon>
    </lineage>
</organism>
<reference evidence="2" key="2">
    <citation type="submission" date="2020-05" db="UniProtKB">
        <authorList>
            <consortium name="EnsemblMetazoa"/>
        </authorList>
    </citation>
    <scope>IDENTIFICATION</scope>
    <source>
        <strain evidence="2">IAEA</strain>
    </source>
</reference>
<proteinExistence type="predicted"/>
<name>A0A1A9ZIL6_GLOPL</name>
<keyword evidence="3" id="KW-1185">Reference proteome</keyword>